<protein>
    <submittedName>
        <fullName evidence="1">Uncharacterized protein</fullName>
    </submittedName>
</protein>
<dbReference type="Proteomes" id="UP001195483">
    <property type="component" value="Unassembled WGS sequence"/>
</dbReference>
<gene>
    <name evidence="1" type="ORF">CHS0354_013356</name>
</gene>
<reference evidence="1" key="2">
    <citation type="journal article" date="2021" name="Genome Biol. Evol.">
        <title>Developing a high-quality reference genome for a parasitic bivalve with doubly uniparental inheritance (Bivalvia: Unionida).</title>
        <authorList>
            <person name="Smith C.H."/>
        </authorList>
    </citation>
    <scope>NUCLEOTIDE SEQUENCE</scope>
    <source>
        <strain evidence="1">CHS0354</strain>
        <tissue evidence="1">Mantle</tissue>
    </source>
</reference>
<keyword evidence="2" id="KW-1185">Reference proteome</keyword>
<dbReference type="AlphaFoldDB" id="A0AAE0T2L6"/>
<evidence type="ECO:0000313" key="2">
    <source>
        <dbReference type="Proteomes" id="UP001195483"/>
    </source>
</evidence>
<name>A0AAE0T2L6_9BIVA</name>
<reference evidence="1" key="3">
    <citation type="submission" date="2023-05" db="EMBL/GenBank/DDBJ databases">
        <authorList>
            <person name="Smith C.H."/>
        </authorList>
    </citation>
    <scope>NUCLEOTIDE SEQUENCE</scope>
    <source>
        <strain evidence="1">CHS0354</strain>
        <tissue evidence="1">Mantle</tissue>
    </source>
</reference>
<dbReference type="EMBL" id="JAEAOA010000815">
    <property type="protein sequence ID" value="KAK3602358.1"/>
    <property type="molecule type" value="Genomic_DNA"/>
</dbReference>
<comment type="caution">
    <text evidence="1">The sequence shown here is derived from an EMBL/GenBank/DDBJ whole genome shotgun (WGS) entry which is preliminary data.</text>
</comment>
<organism evidence="1 2">
    <name type="scientific">Potamilus streckersoni</name>
    <dbReference type="NCBI Taxonomy" id="2493646"/>
    <lineage>
        <taxon>Eukaryota</taxon>
        <taxon>Metazoa</taxon>
        <taxon>Spiralia</taxon>
        <taxon>Lophotrochozoa</taxon>
        <taxon>Mollusca</taxon>
        <taxon>Bivalvia</taxon>
        <taxon>Autobranchia</taxon>
        <taxon>Heteroconchia</taxon>
        <taxon>Palaeoheterodonta</taxon>
        <taxon>Unionida</taxon>
        <taxon>Unionoidea</taxon>
        <taxon>Unionidae</taxon>
        <taxon>Ambleminae</taxon>
        <taxon>Lampsilini</taxon>
        <taxon>Potamilus</taxon>
    </lineage>
</organism>
<sequence>MVSYALDLHRVQDGIVCSGLTQSTESYRMLWTYTEYMMVSYALDLHRVQDGIVCSGLTQSTGWYQITVTRAL</sequence>
<proteinExistence type="predicted"/>
<evidence type="ECO:0000313" key="1">
    <source>
        <dbReference type="EMBL" id="KAK3602358.1"/>
    </source>
</evidence>
<reference evidence="1" key="1">
    <citation type="journal article" date="2021" name="Genome Biol. Evol.">
        <title>A High-Quality Reference Genome for a Parasitic Bivalve with Doubly Uniparental Inheritance (Bivalvia: Unionida).</title>
        <authorList>
            <person name="Smith C.H."/>
        </authorList>
    </citation>
    <scope>NUCLEOTIDE SEQUENCE</scope>
    <source>
        <strain evidence="1">CHS0354</strain>
    </source>
</reference>
<accession>A0AAE0T2L6</accession>